<proteinExistence type="predicted"/>
<name>A0A380TDV9_9ZZZZ</name>
<reference evidence="1" key="1">
    <citation type="submission" date="2018-07" db="EMBL/GenBank/DDBJ databases">
        <authorList>
            <person name="Quirk P.G."/>
            <person name="Krulwich T.A."/>
        </authorList>
    </citation>
    <scope>NUCLEOTIDE SEQUENCE</scope>
</reference>
<protein>
    <submittedName>
        <fullName evidence="1">Uncharacterized protein</fullName>
    </submittedName>
</protein>
<dbReference type="EMBL" id="UIDG01000135">
    <property type="protein sequence ID" value="SUS05875.1"/>
    <property type="molecule type" value="Genomic_DNA"/>
</dbReference>
<organism evidence="1">
    <name type="scientific">metagenome</name>
    <dbReference type="NCBI Taxonomy" id="256318"/>
    <lineage>
        <taxon>unclassified sequences</taxon>
        <taxon>metagenomes</taxon>
    </lineage>
</organism>
<dbReference type="AlphaFoldDB" id="A0A380TDV9"/>
<gene>
    <name evidence="1" type="ORF">DF3PB_220012</name>
</gene>
<sequence>MQTSDAYSALVKELEAVRNLPMQELVALAGSPAIERSVEITGQPIELEVLVTWLDPGHTTVRITGHARGPSTWHHEHLQESITVSVASGATNGA</sequence>
<accession>A0A380TDV9</accession>
<evidence type="ECO:0000313" key="1">
    <source>
        <dbReference type="EMBL" id="SUS05875.1"/>
    </source>
</evidence>